<keyword evidence="1" id="KW-1133">Transmembrane helix</keyword>
<dbReference type="InterPro" id="IPR029068">
    <property type="entry name" value="Glyas_Bleomycin-R_OHBP_Dase"/>
</dbReference>
<dbReference type="EMBL" id="DVNK01000049">
    <property type="protein sequence ID" value="HIU47138.1"/>
    <property type="molecule type" value="Genomic_DNA"/>
</dbReference>
<dbReference type="Gene3D" id="3.10.180.10">
    <property type="entry name" value="2,3-Dihydroxybiphenyl 1,2-Dioxygenase, domain 1"/>
    <property type="match status" value="1"/>
</dbReference>
<evidence type="ECO:0000313" key="4">
    <source>
        <dbReference type="Proteomes" id="UP000824123"/>
    </source>
</evidence>
<organism evidence="3 4">
    <name type="scientific">Candidatus Fimadaptatus faecigallinarum</name>
    <dbReference type="NCBI Taxonomy" id="2840814"/>
    <lineage>
        <taxon>Bacteria</taxon>
        <taxon>Bacillati</taxon>
        <taxon>Bacillota</taxon>
        <taxon>Clostridia</taxon>
        <taxon>Eubacteriales</taxon>
        <taxon>Candidatus Fimadaptatus</taxon>
    </lineage>
</organism>
<feature type="transmembrane region" description="Helical" evidence="1">
    <location>
        <begin position="20"/>
        <end position="43"/>
    </location>
</feature>
<dbReference type="InterPro" id="IPR037523">
    <property type="entry name" value="VOC_core"/>
</dbReference>
<proteinExistence type="predicted"/>
<accession>A0A9D1S5F9</accession>
<dbReference type="Proteomes" id="UP000824123">
    <property type="component" value="Unassembled WGS sequence"/>
</dbReference>
<evidence type="ECO:0000313" key="3">
    <source>
        <dbReference type="EMBL" id="HIU47138.1"/>
    </source>
</evidence>
<dbReference type="Pfam" id="PF07784">
    <property type="entry name" value="DUF1622"/>
    <property type="match status" value="1"/>
</dbReference>
<dbReference type="Pfam" id="PF00903">
    <property type="entry name" value="Glyoxalase"/>
    <property type="match status" value="1"/>
</dbReference>
<dbReference type="PROSITE" id="PS51819">
    <property type="entry name" value="VOC"/>
    <property type="match status" value="1"/>
</dbReference>
<dbReference type="InterPro" id="IPR012427">
    <property type="entry name" value="DUF1622"/>
</dbReference>
<keyword evidence="1" id="KW-0472">Membrane</keyword>
<reference evidence="3" key="2">
    <citation type="journal article" date="2021" name="PeerJ">
        <title>Extensive microbial diversity within the chicken gut microbiome revealed by metagenomics and culture.</title>
        <authorList>
            <person name="Gilroy R."/>
            <person name="Ravi A."/>
            <person name="Getino M."/>
            <person name="Pursley I."/>
            <person name="Horton D.L."/>
            <person name="Alikhan N.F."/>
            <person name="Baker D."/>
            <person name="Gharbi K."/>
            <person name="Hall N."/>
            <person name="Watson M."/>
            <person name="Adriaenssens E.M."/>
            <person name="Foster-Nyarko E."/>
            <person name="Jarju S."/>
            <person name="Secka A."/>
            <person name="Antonio M."/>
            <person name="Oren A."/>
            <person name="Chaudhuri R.R."/>
            <person name="La Ragione R."/>
            <person name="Hildebrand F."/>
            <person name="Pallen M.J."/>
        </authorList>
    </citation>
    <scope>NUCLEOTIDE SEQUENCE</scope>
    <source>
        <strain evidence="3">ChiSxjej2B14-8506</strain>
    </source>
</reference>
<keyword evidence="1" id="KW-0812">Transmembrane</keyword>
<feature type="domain" description="VOC" evidence="2">
    <location>
        <begin position="133"/>
        <end position="246"/>
    </location>
</feature>
<sequence>MTEFMSALESTLEIIITLSIHVLECMGISIILVGAFKAIYGLARRKPGVRLKLAESMALALEFKLGGEILRTVQVRAWSEIAIVGAIILLRGVLNLLIHHEIKIEEERDERMRALEAQGEPTAAQPAHSALVSTAQCVFPTPDPERTAHWYRQCLGYDSERDGDAIALSGEGARILLTPTQGSPVRPNRMIYGGGCDAVIRVRDVDALQRTLMAQGVMIPHALDRDGFVAEDADGRWLRFERAGDN</sequence>
<dbReference type="AlphaFoldDB" id="A0A9D1S5F9"/>
<dbReference type="CDD" id="cd06587">
    <property type="entry name" value="VOC"/>
    <property type="match status" value="1"/>
</dbReference>
<dbReference type="SUPFAM" id="SSF54593">
    <property type="entry name" value="Glyoxalase/Bleomycin resistance protein/Dihydroxybiphenyl dioxygenase"/>
    <property type="match status" value="1"/>
</dbReference>
<gene>
    <name evidence="3" type="ORF">IAC59_07750</name>
</gene>
<name>A0A9D1S5F9_9FIRM</name>
<dbReference type="InterPro" id="IPR004360">
    <property type="entry name" value="Glyas_Fos-R_dOase_dom"/>
</dbReference>
<comment type="caution">
    <text evidence="3">The sequence shown here is derived from an EMBL/GenBank/DDBJ whole genome shotgun (WGS) entry which is preliminary data.</text>
</comment>
<dbReference type="PANTHER" id="PTHR38468">
    <property type="entry name" value="SLL0939 PROTEIN"/>
    <property type="match status" value="1"/>
</dbReference>
<dbReference type="PANTHER" id="PTHR38468:SF1">
    <property type="entry name" value="SLL0939 PROTEIN"/>
    <property type="match status" value="1"/>
</dbReference>
<reference evidence="3" key="1">
    <citation type="submission" date="2020-10" db="EMBL/GenBank/DDBJ databases">
        <authorList>
            <person name="Gilroy R."/>
        </authorList>
    </citation>
    <scope>NUCLEOTIDE SEQUENCE</scope>
    <source>
        <strain evidence="3">ChiSxjej2B14-8506</strain>
    </source>
</reference>
<evidence type="ECO:0000256" key="1">
    <source>
        <dbReference type="SAM" id="Phobius"/>
    </source>
</evidence>
<protein>
    <submittedName>
        <fullName evidence="3">DUF1622 domain-containing protein</fullName>
    </submittedName>
</protein>
<evidence type="ECO:0000259" key="2">
    <source>
        <dbReference type="PROSITE" id="PS51819"/>
    </source>
</evidence>